<dbReference type="SUPFAM" id="SSF52540">
    <property type="entry name" value="P-loop containing nucleoside triphosphate hydrolases"/>
    <property type="match status" value="1"/>
</dbReference>
<feature type="repeat" description="ANK" evidence="3">
    <location>
        <begin position="1309"/>
        <end position="1331"/>
    </location>
</feature>
<dbReference type="SMART" id="SM00248">
    <property type="entry name" value="ANK"/>
    <property type="match status" value="16"/>
</dbReference>
<dbReference type="SUPFAM" id="SSF48403">
    <property type="entry name" value="Ankyrin repeat"/>
    <property type="match status" value="2"/>
</dbReference>
<evidence type="ECO:0000256" key="3">
    <source>
        <dbReference type="PROSITE-ProRule" id="PRU00023"/>
    </source>
</evidence>
<feature type="repeat" description="ANK" evidence="3">
    <location>
        <begin position="1573"/>
        <end position="1605"/>
    </location>
</feature>
<protein>
    <recommendedName>
        <fullName evidence="6">NACHT domain-containing protein</fullName>
    </recommendedName>
</protein>
<dbReference type="PROSITE" id="PS50088">
    <property type="entry name" value="ANK_REPEAT"/>
    <property type="match status" value="10"/>
</dbReference>
<accession>A0ABQ8TQD8</accession>
<evidence type="ECO:0000256" key="1">
    <source>
        <dbReference type="ARBA" id="ARBA00022737"/>
    </source>
</evidence>
<evidence type="ECO:0008006" key="6">
    <source>
        <dbReference type="Google" id="ProtNLM"/>
    </source>
</evidence>
<feature type="repeat" description="ANK" evidence="3">
    <location>
        <begin position="1639"/>
        <end position="1671"/>
    </location>
</feature>
<feature type="repeat" description="ANK" evidence="3">
    <location>
        <begin position="1408"/>
        <end position="1440"/>
    </location>
</feature>
<dbReference type="PRINTS" id="PR01415">
    <property type="entry name" value="ANKYRIN"/>
</dbReference>
<keyword evidence="2 3" id="KW-0040">ANK repeat</keyword>
<dbReference type="InterPro" id="IPR036770">
    <property type="entry name" value="Ankyrin_rpt-contain_sf"/>
</dbReference>
<dbReference type="InterPro" id="IPR027417">
    <property type="entry name" value="P-loop_NTPase"/>
</dbReference>
<dbReference type="Pfam" id="PF13637">
    <property type="entry name" value="Ank_4"/>
    <property type="match status" value="1"/>
</dbReference>
<dbReference type="EMBL" id="JAJSOF020000003">
    <property type="protein sequence ID" value="KAJ4448799.1"/>
    <property type="molecule type" value="Genomic_DNA"/>
</dbReference>
<evidence type="ECO:0000256" key="2">
    <source>
        <dbReference type="ARBA" id="ARBA00023043"/>
    </source>
</evidence>
<comment type="caution">
    <text evidence="4">The sequence shown here is derived from an EMBL/GenBank/DDBJ whole genome shotgun (WGS) entry which is preliminary data.</text>
</comment>
<dbReference type="PROSITE" id="PS50297">
    <property type="entry name" value="ANK_REP_REGION"/>
    <property type="match status" value="10"/>
</dbReference>
<keyword evidence="5" id="KW-1185">Reference proteome</keyword>
<dbReference type="Gene3D" id="1.25.40.20">
    <property type="entry name" value="Ankyrin repeat-containing domain"/>
    <property type="match status" value="3"/>
</dbReference>
<dbReference type="InterPro" id="IPR002110">
    <property type="entry name" value="Ankyrin_rpt"/>
</dbReference>
<name>A0ABQ8TQD8_PERAM</name>
<organism evidence="4 5">
    <name type="scientific">Periplaneta americana</name>
    <name type="common">American cockroach</name>
    <name type="synonym">Blatta americana</name>
    <dbReference type="NCBI Taxonomy" id="6978"/>
    <lineage>
        <taxon>Eukaryota</taxon>
        <taxon>Metazoa</taxon>
        <taxon>Ecdysozoa</taxon>
        <taxon>Arthropoda</taxon>
        <taxon>Hexapoda</taxon>
        <taxon>Insecta</taxon>
        <taxon>Pterygota</taxon>
        <taxon>Neoptera</taxon>
        <taxon>Polyneoptera</taxon>
        <taxon>Dictyoptera</taxon>
        <taxon>Blattodea</taxon>
        <taxon>Blattoidea</taxon>
        <taxon>Blattidae</taxon>
        <taxon>Blattinae</taxon>
        <taxon>Periplaneta</taxon>
    </lineage>
</organism>
<feature type="repeat" description="ANK" evidence="3">
    <location>
        <begin position="1276"/>
        <end position="1308"/>
    </location>
</feature>
<dbReference type="Pfam" id="PF12796">
    <property type="entry name" value="Ank_2"/>
    <property type="match status" value="6"/>
</dbReference>
<evidence type="ECO:0000313" key="4">
    <source>
        <dbReference type="EMBL" id="KAJ4448799.1"/>
    </source>
</evidence>
<evidence type="ECO:0000313" key="5">
    <source>
        <dbReference type="Proteomes" id="UP001148838"/>
    </source>
</evidence>
<dbReference type="Gene3D" id="3.40.50.300">
    <property type="entry name" value="P-loop containing nucleotide triphosphate hydrolases"/>
    <property type="match status" value="1"/>
</dbReference>
<feature type="repeat" description="ANK" evidence="3">
    <location>
        <begin position="1074"/>
        <end position="1106"/>
    </location>
</feature>
<dbReference type="PANTHER" id="PTHR24173">
    <property type="entry name" value="ANKYRIN REPEAT CONTAINING"/>
    <property type="match status" value="1"/>
</dbReference>
<feature type="repeat" description="ANK" evidence="3">
    <location>
        <begin position="1441"/>
        <end position="1464"/>
    </location>
</feature>
<feature type="repeat" description="ANK" evidence="3">
    <location>
        <begin position="1606"/>
        <end position="1638"/>
    </location>
</feature>
<gene>
    <name evidence="4" type="ORF">ANN_00190</name>
</gene>
<feature type="repeat" description="ANK" evidence="3">
    <location>
        <begin position="1342"/>
        <end position="1374"/>
    </location>
</feature>
<sequence>MEGRQRLCFTKTSGFADGAGQEYEIKVSALLFMRALQQTKQFLIATNLGGAGAFDDVVIVYKANNTEKWKTCFVQLKHKTSKKPITIRNLIDVKGSKGDFKLIKYCKSYTEIKARYQNCKGDDPVFSGDFNDSEYVIFTNAKLDDNLSSRLKESYCTAQKLLEPKKDIGSVFSFSETVDKDICQYFEDVMRLKELLDSLDFKTVSEEELENKIKHFKMSLSNKLSKTLNSVLRIEELQQVQTELNEMADFGEFLRKLSLFVEQPTEEDLDAIIEREIHEYFRTNDDDTKAIWRDLYEGILQWWKKGNYFLTEAESLWQKIIQKRIYVLSKERRKKMENLGVNFQKYYLLSLPNTPEINIVTKSTLLTCLKVCETMEKPHIVIGLKTLLRLREEVMALWPSKWCTTLVVDWEFVKEDVNIPHSKQPESRLIIVSKVPIKRGYFLTDETVFSHFNALSQYTIGLKEIVLQGFEVTLNSLLTEKRECSMNEDVTLEILTTTDITVGKNLGIEIDNLIPRTLKHHIYVKSSILNRGELSGILAVSGIPKEDVPRMTPRRDVCIVEHDSDNSCKCVAVNVSNYGRILTNYKENDHNLDTEREVDPNFCQFTLIRNSQDFSLLCERHQNVHWIELQKDKDFVWKGSQGDFSLIQEYIDSKEGVYYNQDQMITISDRVILITAGAGMGKSTLVTQLCCLIKSIFPSKWVIPVLLNDYTHILDKHIHKEMSMEFIKELLSFAADVNNTQIGKFLLETAMDDMGNIVVLLDGVDEISPNYTNTVCALIRSMAEVGISQIWITSRPIVKDLLEKELRILSYTLLPFSVDDQLSYLENYLSANNSDIDIDVIKEFTKQLLQLTIENLLDGDSQFMGIPLQARMMAESFEHHLKAFKDTDNAGLPEKINLIELFKQFMKAKFDIFVKQKMKSDPTNVAMKSTYEKHNIEFQEIHTTCSLAVLVPEPLKSTIRPKEVWKKLEDILERIETGNLNTGILNGIVNNKPCFIHHSFGEYFFAVWLMNNYKENKKFLRKYLCQPELQIMLRMMNYMISENCDLHMAVLINDINKVRKLLKAEIFVDQQDKYGRTALHLASFYNHRDIAQELLKSGADMDITDYLRYDALDYCDRNKSWGTADLLLKHSKDLKKSWLTRKKDKLVLLDQNITDPNYGLNALLVSAEEGYEELARYLRRNGLDLKNTVLNPRKQTALHIAVMNEKFGIVDIVLDKDSNGRICQLKSMFRQFLPYNVKAGHMSSNTSLKSVPSHGNLSLVQNLVEGGVSPDKIDANGYTLFHKAALEGDLPVVQYLTKQGVSINSLENNGHTPLYVAAAKGHCEVVEYLLQQKYTRYQCSTEETSPLHAAAYMGHMPVIEVLLQYGIFIDEISHSGLTALHAAIIKGRLSVVEYLLKNHARINMCNKEGQTALYIAAREGHLDIVQCLLNHHADINIADKYGNNPLHIAAFKGHLGVVEYIVEKEVLPSSVHLNNATLLRAKAFRDHLSIVEYLLQRNSEVNKRKTYQETSSPARPREDYSPIVGYLLGYGESINVTEKDHDSPLHAAVFDRHLSIGKPSLEVETLLTIADSQGNTALHLAARKGHLCVCEYLLEHHVKIDARNKNGETALYLAAREGHLSVVQCLLSCGANFNITDKNGHTPLKISAFKGHLDTVKLLILKEVLLSNANSNDQFPLHVLILRNSEFVIEWLL</sequence>
<proteinExistence type="predicted"/>
<feature type="repeat" description="ANK" evidence="3">
    <location>
        <begin position="1375"/>
        <end position="1407"/>
    </location>
</feature>
<reference evidence="4 5" key="1">
    <citation type="journal article" date="2022" name="Allergy">
        <title>Genome assembly and annotation of Periplaneta americana reveal a comprehensive cockroach allergen profile.</title>
        <authorList>
            <person name="Wang L."/>
            <person name="Xiong Q."/>
            <person name="Saelim N."/>
            <person name="Wang L."/>
            <person name="Nong W."/>
            <person name="Wan A.T."/>
            <person name="Shi M."/>
            <person name="Liu X."/>
            <person name="Cao Q."/>
            <person name="Hui J.H.L."/>
            <person name="Sookrung N."/>
            <person name="Leung T.F."/>
            <person name="Tungtrongchitr A."/>
            <person name="Tsui S.K.W."/>
        </authorList>
    </citation>
    <scope>NUCLEOTIDE SEQUENCE [LARGE SCALE GENOMIC DNA]</scope>
    <source>
        <strain evidence="4">PWHHKU_190912</strain>
    </source>
</reference>
<dbReference type="PANTHER" id="PTHR24173:SF27">
    <property type="entry name" value="ANKYRIN REPEAT AND SOCS BOX PROTEIN 1"/>
    <property type="match status" value="1"/>
</dbReference>
<keyword evidence="1" id="KW-0677">Repeat</keyword>
<dbReference type="Proteomes" id="UP001148838">
    <property type="component" value="Unassembled WGS sequence"/>
</dbReference>